<dbReference type="InterPro" id="IPR027918">
    <property type="entry name" value="HYLS1_C_dom"/>
</dbReference>
<evidence type="ECO:0000313" key="3">
    <source>
        <dbReference type="Proteomes" id="UP000614601"/>
    </source>
</evidence>
<dbReference type="EMBL" id="CAJFDH010000005">
    <property type="protein sequence ID" value="CAD5224863.1"/>
    <property type="molecule type" value="Genomic_DNA"/>
</dbReference>
<protein>
    <recommendedName>
        <fullName evidence="1">Centriolar and ciliogenesis-associated protein HYLS1 C-terminal domain-containing protein</fullName>
    </recommendedName>
</protein>
<reference evidence="2" key="1">
    <citation type="submission" date="2020-09" db="EMBL/GenBank/DDBJ databases">
        <authorList>
            <person name="Kikuchi T."/>
        </authorList>
    </citation>
    <scope>NUCLEOTIDE SEQUENCE</scope>
    <source>
        <strain evidence="2">SH1</strain>
    </source>
</reference>
<comment type="caution">
    <text evidence="2">The sequence shown here is derived from an EMBL/GenBank/DDBJ whole genome shotgun (WGS) entry which is preliminary data.</text>
</comment>
<dbReference type="AlphaFoldDB" id="A0A811L957"/>
<dbReference type="Pfam" id="PF15311">
    <property type="entry name" value="HYLS1_C"/>
    <property type="match status" value="1"/>
</dbReference>
<sequence>MISDDDVRHALHDIGYDITSDNLNLLLKEVLSNVAPEESFFDNGLIDLSKDDAPFFEELNKTSFDNNEVYDKLKSECKNYAEKAIKEAYDCIKRTYTHMLEIAEGQTYRNDRFSVLYKPFSHLNRVVSRESTSSFDDAASDNTLVAPEQIPAPVDPSTERVVIQEFMKDNCLRPIMCPEPGRLPFQQDRLRTMEKYKKEWALRPPPGENKRLALRWKIREALIKRDIPVIKLTEQDENVNLPSKPDWQ</sequence>
<dbReference type="Proteomes" id="UP000614601">
    <property type="component" value="Unassembled WGS sequence"/>
</dbReference>
<organism evidence="2 3">
    <name type="scientific">Bursaphelenchus okinawaensis</name>
    <dbReference type="NCBI Taxonomy" id="465554"/>
    <lineage>
        <taxon>Eukaryota</taxon>
        <taxon>Metazoa</taxon>
        <taxon>Ecdysozoa</taxon>
        <taxon>Nematoda</taxon>
        <taxon>Chromadorea</taxon>
        <taxon>Rhabditida</taxon>
        <taxon>Tylenchina</taxon>
        <taxon>Tylenchomorpha</taxon>
        <taxon>Aphelenchoidea</taxon>
        <taxon>Aphelenchoididae</taxon>
        <taxon>Bursaphelenchus</taxon>
    </lineage>
</organism>
<proteinExistence type="predicted"/>
<evidence type="ECO:0000313" key="2">
    <source>
        <dbReference type="EMBL" id="CAD5224863.1"/>
    </source>
</evidence>
<feature type="domain" description="Centriolar and ciliogenesis-associated protein HYLS1 C-terminal" evidence="1">
    <location>
        <begin position="173"/>
        <end position="228"/>
    </location>
</feature>
<accession>A0A811L957</accession>
<dbReference type="Proteomes" id="UP000783686">
    <property type="component" value="Unassembled WGS sequence"/>
</dbReference>
<evidence type="ECO:0000259" key="1">
    <source>
        <dbReference type="Pfam" id="PF15311"/>
    </source>
</evidence>
<gene>
    <name evidence="2" type="ORF">BOKJ2_LOCUS11291</name>
</gene>
<dbReference type="EMBL" id="CAJFCW020000005">
    <property type="protein sequence ID" value="CAG9120272.1"/>
    <property type="molecule type" value="Genomic_DNA"/>
</dbReference>
<dbReference type="OrthoDB" id="6343432at2759"/>
<name>A0A811L957_9BILA</name>
<keyword evidence="3" id="KW-1185">Reference proteome</keyword>